<dbReference type="GO" id="GO:0022625">
    <property type="term" value="C:cytosolic large ribosomal subunit"/>
    <property type="evidence" value="ECO:0007669"/>
    <property type="project" value="TreeGrafter"/>
</dbReference>
<comment type="similarity">
    <text evidence="5">Belongs to the bacterial ribosomal protein bL25 family. CTC subfamily.</text>
</comment>
<proteinExistence type="inferred from homology"/>
<evidence type="ECO:0000256" key="3">
    <source>
        <dbReference type="ARBA" id="ARBA00022980"/>
    </source>
</evidence>
<dbReference type="InterPro" id="IPR020056">
    <property type="entry name" value="Rbsml_bL25/Gln-tRNA_synth_N"/>
</dbReference>
<dbReference type="NCBIfam" id="TIGR00731">
    <property type="entry name" value="bL25_bact_ctc"/>
    <property type="match status" value="1"/>
</dbReference>
<dbReference type="GO" id="GO:0003735">
    <property type="term" value="F:structural constituent of ribosome"/>
    <property type="evidence" value="ECO:0007669"/>
    <property type="project" value="InterPro"/>
</dbReference>
<dbReference type="InterPro" id="IPR037121">
    <property type="entry name" value="Ribosomal_bL25_C"/>
</dbReference>
<dbReference type="InterPro" id="IPR020057">
    <property type="entry name" value="Ribosomal_bL25_b-dom"/>
</dbReference>
<dbReference type="EMBL" id="LCRI01000007">
    <property type="protein sequence ID" value="KKW33040.1"/>
    <property type="molecule type" value="Genomic_DNA"/>
</dbReference>
<dbReference type="PANTHER" id="PTHR33284">
    <property type="entry name" value="RIBOSOMAL PROTEIN L25/GLN-TRNA SYNTHETASE, ANTI-CODON-BINDING DOMAIN-CONTAINING PROTEIN"/>
    <property type="match status" value="1"/>
</dbReference>
<protein>
    <recommendedName>
        <fullName evidence="5">Large ribosomal subunit protein bL25</fullName>
    </recommendedName>
    <alternativeName>
        <fullName evidence="5">General stress protein CTC</fullName>
    </alternativeName>
</protein>
<dbReference type="AlphaFoldDB" id="A0A0G1XQ87"/>
<feature type="compositionally biased region" description="Basic and acidic residues" evidence="6">
    <location>
        <begin position="221"/>
        <end position="244"/>
    </location>
</feature>
<evidence type="ECO:0000259" key="7">
    <source>
        <dbReference type="Pfam" id="PF01386"/>
    </source>
</evidence>
<dbReference type="GO" id="GO:0006412">
    <property type="term" value="P:translation"/>
    <property type="evidence" value="ECO:0007669"/>
    <property type="project" value="UniProtKB-UniRule"/>
</dbReference>
<feature type="region of interest" description="Disordered" evidence="6">
    <location>
        <begin position="205"/>
        <end position="244"/>
    </location>
</feature>
<comment type="subunit">
    <text evidence="5">Part of the 50S ribosomal subunit; part of the 5S rRNA/L5/L18/L25 subcomplex. Contacts the 5S rRNA. Binds to the 5S rRNA independently of L5 and L18.</text>
</comment>
<dbReference type="Pfam" id="PF01386">
    <property type="entry name" value="Ribosomal_L25p"/>
    <property type="match status" value="1"/>
</dbReference>
<evidence type="ECO:0000256" key="6">
    <source>
        <dbReference type="SAM" id="MobiDB-lite"/>
    </source>
</evidence>
<evidence type="ECO:0000256" key="1">
    <source>
        <dbReference type="ARBA" id="ARBA00022730"/>
    </source>
</evidence>
<dbReference type="PANTHER" id="PTHR33284:SF1">
    <property type="entry name" value="RIBOSOMAL PROTEIN L25_GLN-TRNA SYNTHETASE, ANTI-CODON-BINDING DOMAIN-CONTAINING PROTEIN"/>
    <property type="match status" value="1"/>
</dbReference>
<dbReference type="GO" id="GO:0008097">
    <property type="term" value="F:5S rRNA binding"/>
    <property type="evidence" value="ECO:0007669"/>
    <property type="project" value="InterPro"/>
</dbReference>
<comment type="caution">
    <text evidence="9">The sequence shown here is derived from an EMBL/GenBank/DDBJ whole genome shotgun (WGS) entry which is preliminary data.</text>
</comment>
<feature type="domain" description="Large ribosomal subunit protein bL25 L25" evidence="7">
    <location>
        <begin position="6"/>
        <end position="93"/>
    </location>
</feature>
<evidence type="ECO:0000313" key="9">
    <source>
        <dbReference type="EMBL" id="KKW33040.1"/>
    </source>
</evidence>
<dbReference type="InterPro" id="IPR029751">
    <property type="entry name" value="Ribosomal_L25_dom"/>
</dbReference>
<comment type="function">
    <text evidence="5">This is one of the proteins that binds to the 5S RNA in the ribosome where it forms part of the central protuberance.</text>
</comment>
<keyword evidence="3 5" id="KW-0689">Ribosomal protein</keyword>
<dbReference type="Gene3D" id="2.170.120.20">
    <property type="entry name" value="Ribosomal protein L25, beta domain"/>
    <property type="match status" value="1"/>
</dbReference>
<dbReference type="Pfam" id="PF14693">
    <property type="entry name" value="Ribosomal_TL5_C"/>
    <property type="match status" value="1"/>
</dbReference>
<evidence type="ECO:0000256" key="5">
    <source>
        <dbReference type="HAMAP-Rule" id="MF_01334"/>
    </source>
</evidence>
<reference evidence="9 10" key="1">
    <citation type="journal article" date="2015" name="Nature">
        <title>rRNA introns, odd ribosomes, and small enigmatic genomes across a large radiation of phyla.</title>
        <authorList>
            <person name="Brown C.T."/>
            <person name="Hug L.A."/>
            <person name="Thomas B.C."/>
            <person name="Sharon I."/>
            <person name="Castelle C.J."/>
            <person name="Singh A."/>
            <person name="Wilkins M.J."/>
            <person name="Williams K.H."/>
            <person name="Banfield J.F."/>
        </authorList>
    </citation>
    <scope>NUCLEOTIDE SEQUENCE [LARGE SCALE GENOMIC DNA]</scope>
</reference>
<dbReference type="InterPro" id="IPR001021">
    <property type="entry name" value="Ribosomal_bL25_long"/>
</dbReference>
<dbReference type="Gene3D" id="2.40.240.10">
    <property type="entry name" value="Ribosomal Protein L25, Chain P"/>
    <property type="match status" value="1"/>
</dbReference>
<name>A0A0G1XQ87_9BACT</name>
<dbReference type="SUPFAM" id="SSF50715">
    <property type="entry name" value="Ribosomal protein L25-like"/>
    <property type="match status" value="1"/>
</dbReference>
<dbReference type="CDD" id="cd00495">
    <property type="entry name" value="Ribosomal_L25_TL5_CTC"/>
    <property type="match status" value="1"/>
</dbReference>
<gene>
    <name evidence="5" type="primary">rplY</name>
    <name evidence="5" type="synonym">ctc</name>
    <name evidence="9" type="ORF">UY77_C0007G0013</name>
</gene>
<dbReference type="InterPro" id="IPR020930">
    <property type="entry name" value="Ribosomal_uL5_bac-type"/>
</dbReference>
<evidence type="ECO:0000259" key="8">
    <source>
        <dbReference type="Pfam" id="PF14693"/>
    </source>
</evidence>
<dbReference type="InterPro" id="IPR011035">
    <property type="entry name" value="Ribosomal_bL25/Gln-tRNA_synth"/>
</dbReference>
<feature type="domain" description="Large ribosomal subunit protein bL25 beta" evidence="8">
    <location>
        <begin position="102"/>
        <end position="186"/>
    </location>
</feature>
<evidence type="ECO:0000313" key="10">
    <source>
        <dbReference type="Proteomes" id="UP000034711"/>
    </source>
</evidence>
<sequence length="244" mass="26798">MSTYRLAAKTRVLKGRKNWSLRLDDQVPAVIYGPALKEPKNIAVDRQAFTRLFREAGESSLVELEVEGSDPLHVLIQDIQLDPMRDEVIHADFRAVDMNKPVEAEVKLHFVGEAPAVKSMGGTLVRPMETVRVRALPKDLPHFIEVGMTGLTSFEQVVQLKDLVAAPGVEILGEANQTIAFVTPPRSEEEMAELDKAVDIDVTKVEVAGKKEEPEEGEEGAEGKPEAAGAKKEKEPAAKKEAKK</sequence>
<evidence type="ECO:0000256" key="4">
    <source>
        <dbReference type="ARBA" id="ARBA00023274"/>
    </source>
</evidence>
<keyword evidence="4 5" id="KW-0687">Ribonucleoprotein</keyword>
<organism evidence="9 10">
    <name type="scientific">Candidatus Uhrbacteria bacterium GW2011_GWA2_53_10</name>
    <dbReference type="NCBI Taxonomy" id="1618980"/>
    <lineage>
        <taxon>Bacteria</taxon>
        <taxon>Candidatus Uhriibacteriota</taxon>
    </lineage>
</organism>
<keyword evidence="2 5" id="KW-0694">RNA-binding</keyword>
<accession>A0A0G1XQ87</accession>
<dbReference type="HAMAP" id="MF_01334">
    <property type="entry name" value="Ribosomal_bL25_CTC"/>
    <property type="match status" value="1"/>
</dbReference>
<dbReference type="Proteomes" id="UP000034711">
    <property type="component" value="Unassembled WGS sequence"/>
</dbReference>
<evidence type="ECO:0000256" key="2">
    <source>
        <dbReference type="ARBA" id="ARBA00022884"/>
    </source>
</evidence>
<keyword evidence="1 5" id="KW-0699">rRNA-binding</keyword>